<dbReference type="AlphaFoldDB" id="A0A381T6X1"/>
<organism evidence="1">
    <name type="scientific">marine metagenome</name>
    <dbReference type="NCBI Taxonomy" id="408172"/>
    <lineage>
        <taxon>unclassified sequences</taxon>
        <taxon>metagenomes</taxon>
        <taxon>ecological metagenomes</taxon>
    </lineage>
</organism>
<sequence length="48" mass="5627">MIDTNLGEHPEQSAQLKDIIEDWANLKIESFENRRSWVRSPGQKKTDD</sequence>
<proteinExistence type="predicted"/>
<protein>
    <submittedName>
        <fullName evidence="1">Uncharacterized protein</fullName>
    </submittedName>
</protein>
<accession>A0A381T6X1</accession>
<gene>
    <name evidence="1" type="ORF">METZ01_LOCUS64192</name>
</gene>
<dbReference type="EMBL" id="UINC01004044">
    <property type="protein sequence ID" value="SVA11338.1"/>
    <property type="molecule type" value="Genomic_DNA"/>
</dbReference>
<name>A0A381T6X1_9ZZZZ</name>
<reference evidence="1" key="1">
    <citation type="submission" date="2018-05" db="EMBL/GenBank/DDBJ databases">
        <authorList>
            <person name="Lanie J.A."/>
            <person name="Ng W.-L."/>
            <person name="Kazmierczak K.M."/>
            <person name="Andrzejewski T.M."/>
            <person name="Davidsen T.M."/>
            <person name="Wayne K.J."/>
            <person name="Tettelin H."/>
            <person name="Glass J.I."/>
            <person name="Rusch D."/>
            <person name="Podicherti R."/>
            <person name="Tsui H.-C.T."/>
            <person name="Winkler M.E."/>
        </authorList>
    </citation>
    <scope>NUCLEOTIDE SEQUENCE</scope>
</reference>
<evidence type="ECO:0000313" key="1">
    <source>
        <dbReference type="EMBL" id="SVA11338.1"/>
    </source>
</evidence>